<dbReference type="RefSeq" id="WP_308349673.1">
    <property type="nucleotide sequence ID" value="NZ_CP129971.1"/>
</dbReference>
<proteinExistence type="predicted"/>
<accession>A0AA51NAX6</accession>
<dbReference type="EMBL" id="CP129971">
    <property type="protein sequence ID" value="WMN11929.1"/>
    <property type="molecule type" value="Genomic_DNA"/>
</dbReference>
<name>A0AA51NAX6_9BACT</name>
<dbReference type="Gene3D" id="2.60.40.1120">
    <property type="entry name" value="Carboxypeptidase-like, regulatory domain"/>
    <property type="match status" value="1"/>
</dbReference>
<dbReference type="Pfam" id="PF13715">
    <property type="entry name" value="CarbopepD_reg_2"/>
    <property type="match status" value="1"/>
</dbReference>
<dbReference type="Proteomes" id="UP001230496">
    <property type="component" value="Chromosome"/>
</dbReference>
<reference evidence="1 2" key="1">
    <citation type="submission" date="2023-08" db="EMBL/GenBank/DDBJ databases">
        <title>Comparative genomics and taxonomic characterization of three novel marine species of genus Marivirga.</title>
        <authorList>
            <person name="Muhammad N."/>
            <person name="Kim S.-G."/>
        </authorList>
    </citation>
    <scope>NUCLEOTIDE SEQUENCE [LARGE SCALE GENOMIC DNA]</scope>
    <source>
        <strain evidence="1 2">BDSF4-3</strain>
    </source>
</reference>
<dbReference type="AlphaFoldDB" id="A0AA51NAX6"/>
<sequence length="890" mass="103055">MKKLFTLCILFCSIFQIKAQDVRGVVYGDDGEALSFATIYVEETGSGTSSNQEAYYELQLKKGDYTIQYKFVGYESVTKKITVTDESIRLDVVLPKQSLLLNEVTTTAKATDPANWMMRKAIAKSSYHRQQIDAYSGRVYVKGKGRVTDIPFYLTSVLKKQGIDTETMIITESVSEVSYRRPNQFSEKVISIYASKETDFNANPMRFITGSFYQDEIATVISPLSSKAFNYYKFMHLGAFMDGDNLINKIKVIPKVPAPNVFEGEIQLVEEDWALYRLDLDAQIELGVKVRIRQVYQKINDLAWMPITHQFDVEGKLMGVAFEGKYLASVSNYEIELNPALPQKIKILDKDDGEQGKMTEEIIEEASQLSETKKKEEIVVKSEDLSGIMKDYKKSQKDSLAKLDIIEVYNFKIDSGAYNQDSMFWVQVRPIPLSTDESRGYVKLDSINLVQDKLAEEDSVKSAKQSTFQISDILFGGRYYLDTAKQWRFKIYNPIFKVQYNTVEGLNMDYSIGLKRMLPIKYDTTRENSEIDRSYFNWNSYALIKPTVRYSVARNKVIGKVLAKYQFKKGAVEFRVGRYVQQFNDAPAVQPLINTSFTTIWEQNFMKIYEKDFLKLNFDRRFSASFDIEAEIEYEERNRLLNNGDFHIIEWDREFTPNFPVNINPIDDFDGQTALTASFKAHYKPFLKYRIRNNVRLPVFSRETRFTLEYYKGFKNIGGSEVDFDKFEFGYRDEFDFGAKGRTYINTNIGGFLNNNALGFMDYAHFPGNRSFITQSDPVKSFRLLDYYRFSTDQYYVQNFLFHRFRKLLVTQIPATRFMGLKEGVFLNYLYTPDSNNYSEIGYSVEGLLKFFRVEVATQYENFQYKGWGVRIGISTTIGGDMSINVTEDE</sequence>
<gene>
    <name evidence="1" type="ORF">QYS49_31820</name>
</gene>
<dbReference type="InterPro" id="IPR008969">
    <property type="entry name" value="CarboxyPept-like_regulatory"/>
</dbReference>
<dbReference type="InterPro" id="IPR043741">
    <property type="entry name" value="DUF5686"/>
</dbReference>
<dbReference type="KEGG" id="msaa:QYS49_31820"/>
<evidence type="ECO:0000313" key="1">
    <source>
        <dbReference type="EMBL" id="WMN11929.1"/>
    </source>
</evidence>
<organism evidence="1 2">
    <name type="scientific">Marivirga salinarum</name>
    <dbReference type="NCBI Taxonomy" id="3059078"/>
    <lineage>
        <taxon>Bacteria</taxon>
        <taxon>Pseudomonadati</taxon>
        <taxon>Bacteroidota</taxon>
        <taxon>Cytophagia</taxon>
        <taxon>Cytophagales</taxon>
        <taxon>Marivirgaceae</taxon>
        <taxon>Marivirga</taxon>
    </lineage>
</organism>
<evidence type="ECO:0000313" key="2">
    <source>
        <dbReference type="Proteomes" id="UP001230496"/>
    </source>
</evidence>
<keyword evidence="2" id="KW-1185">Reference proteome</keyword>
<dbReference type="Pfam" id="PF18939">
    <property type="entry name" value="DUF5686"/>
    <property type="match status" value="1"/>
</dbReference>
<dbReference type="SUPFAM" id="SSF49464">
    <property type="entry name" value="Carboxypeptidase regulatory domain-like"/>
    <property type="match status" value="1"/>
</dbReference>
<protein>
    <submittedName>
        <fullName evidence="1">DUF5686 and carboxypeptidase regulatory-like domain-containing protein</fullName>
    </submittedName>
</protein>